<keyword evidence="6 7" id="KW-0472">Membrane</keyword>
<evidence type="ECO:0000256" key="1">
    <source>
        <dbReference type="ARBA" id="ARBA00002501"/>
    </source>
</evidence>
<keyword evidence="4 7" id="KW-0812">Transmembrane</keyword>
<dbReference type="OrthoDB" id="537033at2759"/>
<reference evidence="8" key="1">
    <citation type="submission" date="2020-06" db="EMBL/GenBank/DDBJ databases">
        <title>WGS assembly of Ceratodon purpureus strain R40.</title>
        <authorList>
            <person name="Carey S.B."/>
            <person name="Jenkins J."/>
            <person name="Shu S."/>
            <person name="Lovell J.T."/>
            <person name="Sreedasyam A."/>
            <person name="Maumus F."/>
            <person name="Tiley G.P."/>
            <person name="Fernandez-Pozo N."/>
            <person name="Barry K."/>
            <person name="Chen C."/>
            <person name="Wang M."/>
            <person name="Lipzen A."/>
            <person name="Daum C."/>
            <person name="Saski C.A."/>
            <person name="Payton A.C."/>
            <person name="Mcbreen J.C."/>
            <person name="Conrad R.E."/>
            <person name="Kollar L.M."/>
            <person name="Olsson S."/>
            <person name="Huttunen S."/>
            <person name="Landis J.B."/>
            <person name="Wickett N.J."/>
            <person name="Johnson M.G."/>
            <person name="Rensing S.A."/>
            <person name="Grimwood J."/>
            <person name="Schmutz J."/>
            <person name="Mcdaniel S.F."/>
        </authorList>
    </citation>
    <scope>NUCLEOTIDE SEQUENCE</scope>
    <source>
        <strain evidence="8">R40</strain>
    </source>
</reference>
<keyword evidence="7" id="KW-0813">Transport</keyword>
<dbReference type="PANTHER" id="PTHR12859">
    <property type="entry name" value="PRA1 PROTEIN"/>
    <property type="match status" value="1"/>
</dbReference>
<dbReference type="AlphaFoldDB" id="A0A8T0IFR0"/>
<sequence length="208" mass="23675">MDWSNVTIDELVDALKEVEWSQPPRPLAEFFAKFTVPKSQSKWDGRFKCNMYFYRTNYFILLTLVLVIAFVRNPLALVAVFLTALNLACLNDSFAVTLSEKLTRAVRRISPPLAHKLRAPVSTGTRGRPLKGTVYICGRDRRLFVGVLGLVTAFVWWYSSALLTILVALLIGITLPFLHASFRTPNLKARLNSFREEFRAVWRGYSDA</sequence>
<comment type="function">
    <text evidence="1 7">May be involved in both secretory and endocytic intracellular trafficking in the endosomal/prevacuolar compartments.</text>
</comment>
<dbReference type="GO" id="GO:0016020">
    <property type="term" value="C:membrane"/>
    <property type="evidence" value="ECO:0007669"/>
    <property type="project" value="UniProtKB-SubCell"/>
</dbReference>
<feature type="transmembrane region" description="Helical" evidence="7">
    <location>
        <begin position="52"/>
        <end position="71"/>
    </location>
</feature>
<dbReference type="EMBL" id="CM026424">
    <property type="protein sequence ID" value="KAG0581333.1"/>
    <property type="molecule type" value="Genomic_DNA"/>
</dbReference>
<evidence type="ECO:0000256" key="6">
    <source>
        <dbReference type="ARBA" id="ARBA00023136"/>
    </source>
</evidence>
<comment type="similarity">
    <text evidence="3 7">Belongs to the PRA1 family.</text>
</comment>
<dbReference type="InterPro" id="IPR004895">
    <property type="entry name" value="Prenylated_rab_accept_PRA1"/>
</dbReference>
<evidence type="ECO:0000256" key="5">
    <source>
        <dbReference type="ARBA" id="ARBA00022989"/>
    </source>
</evidence>
<evidence type="ECO:0000313" key="9">
    <source>
        <dbReference type="Proteomes" id="UP000822688"/>
    </source>
</evidence>
<comment type="subcellular location">
    <subcellularLocation>
        <location evidence="2 7">Membrane</location>
        <topology evidence="2 7">Multi-pass membrane protein</topology>
    </subcellularLocation>
</comment>
<accession>A0A8T0IFR0</accession>
<feature type="transmembrane region" description="Helical" evidence="7">
    <location>
        <begin position="165"/>
        <end position="182"/>
    </location>
</feature>
<organism evidence="8 9">
    <name type="scientific">Ceratodon purpureus</name>
    <name type="common">Fire moss</name>
    <name type="synonym">Dicranum purpureum</name>
    <dbReference type="NCBI Taxonomy" id="3225"/>
    <lineage>
        <taxon>Eukaryota</taxon>
        <taxon>Viridiplantae</taxon>
        <taxon>Streptophyta</taxon>
        <taxon>Embryophyta</taxon>
        <taxon>Bryophyta</taxon>
        <taxon>Bryophytina</taxon>
        <taxon>Bryopsida</taxon>
        <taxon>Dicranidae</taxon>
        <taxon>Pseudoditrichales</taxon>
        <taxon>Ditrichaceae</taxon>
        <taxon>Ceratodon</taxon>
    </lineage>
</organism>
<evidence type="ECO:0000313" key="8">
    <source>
        <dbReference type="EMBL" id="KAG0581333.1"/>
    </source>
</evidence>
<keyword evidence="5 7" id="KW-1133">Transmembrane helix</keyword>
<dbReference type="PANTHER" id="PTHR12859:SF0">
    <property type="entry name" value="PRA1 FAMILY PROTEIN"/>
    <property type="match status" value="1"/>
</dbReference>
<dbReference type="Proteomes" id="UP000822688">
    <property type="component" value="Chromosome 4"/>
</dbReference>
<protein>
    <recommendedName>
        <fullName evidence="7">PRA1 family protein</fullName>
    </recommendedName>
</protein>
<evidence type="ECO:0000256" key="2">
    <source>
        <dbReference type="ARBA" id="ARBA00004141"/>
    </source>
</evidence>
<gene>
    <name evidence="8" type="ORF">KC19_4G243200</name>
</gene>
<evidence type="ECO:0000256" key="3">
    <source>
        <dbReference type="ARBA" id="ARBA00006483"/>
    </source>
</evidence>
<evidence type="ECO:0000256" key="7">
    <source>
        <dbReference type="RuleBase" id="RU363107"/>
    </source>
</evidence>
<dbReference type="GO" id="GO:0005783">
    <property type="term" value="C:endoplasmic reticulum"/>
    <property type="evidence" value="ECO:0007669"/>
    <property type="project" value="UniProtKB-ARBA"/>
</dbReference>
<dbReference type="Pfam" id="PF03208">
    <property type="entry name" value="PRA1"/>
    <property type="match status" value="1"/>
</dbReference>
<keyword evidence="9" id="KW-1185">Reference proteome</keyword>
<dbReference type="GO" id="GO:0016192">
    <property type="term" value="P:vesicle-mediated transport"/>
    <property type="evidence" value="ECO:0007669"/>
    <property type="project" value="UniProtKB-ARBA"/>
</dbReference>
<evidence type="ECO:0000256" key="4">
    <source>
        <dbReference type="ARBA" id="ARBA00022692"/>
    </source>
</evidence>
<feature type="transmembrane region" description="Helical" evidence="7">
    <location>
        <begin position="143"/>
        <end position="159"/>
    </location>
</feature>
<name>A0A8T0IFR0_CERPU</name>
<feature type="transmembrane region" description="Helical" evidence="7">
    <location>
        <begin position="77"/>
        <end position="98"/>
    </location>
</feature>
<comment type="caution">
    <text evidence="8">The sequence shown here is derived from an EMBL/GenBank/DDBJ whole genome shotgun (WGS) entry which is preliminary data.</text>
</comment>
<proteinExistence type="inferred from homology"/>